<dbReference type="AlphaFoldDB" id="R5X787"/>
<dbReference type="Pfam" id="PF00535">
    <property type="entry name" value="Glycos_transf_2"/>
    <property type="match status" value="1"/>
</dbReference>
<accession>R5X787</accession>
<evidence type="ECO:0000313" key="3">
    <source>
        <dbReference type="Proteomes" id="UP000017980"/>
    </source>
</evidence>
<reference evidence="2" key="1">
    <citation type="submission" date="2012-11" db="EMBL/GenBank/DDBJ databases">
        <title>Dependencies among metagenomic species, viruses, plasmids and units of genetic variation.</title>
        <authorList>
            <person name="Nielsen H.B."/>
            <person name="Almeida M."/>
            <person name="Juncker A.S."/>
            <person name="Rasmussen S."/>
            <person name="Li J."/>
            <person name="Sunagawa S."/>
            <person name="Plichta D."/>
            <person name="Gautier L."/>
            <person name="Le Chatelier E."/>
            <person name="Peletier E."/>
            <person name="Bonde I."/>
            <person name="Nielsen T."/>
            <person name="Manichanh C."/>
            <person name="Arumugam M."/>
            <person name="Batto J."/>
            <person name="Santos M.B.Q.D."/>
            <person name="Blom N."/>
            <person name="Borruel N."/>
            <person name="Burgdorf K.S."/>
            <person name="Boumezbeur F."/>
            <person name="Casellas F."/>
            <person name="Dore J."/>
            <person name="Guarner F."/>
            <person name="Hansen T."/>
            <person name="Hildebrand F."/>
            <person name="Kaas R.S."/>
            <person name="Kennedy S."/>
            <person name="Kristiansen K."/>
            <person name="Kultima J.R."/>
            <person name="Leonard P."/>
            <person name="Levenez F."/>
            <person name="Lund O."/>
            <person name="Moumen B."/>
            <person name="Le Paslier D."/>
            <person name="Pons N."/>
            <person name="Pedersen O."/>
            <person name="Prifti E."/>
            <person name="Qin J."/>
            <person name="Raes J."/>
            <person name="Tap J."/>
            <person name="Tims S."/>
            <person name="Ussery D.W."/>
            <person name="Yamada T."/>
            <person name="MetaHit consortium"/>
            <person name="Renault P."/>
            <person name="Sicheritz-Ponten T."/>
            <person name="Bork P."/>
            <person name="Wang J."/>
            <person name="Brunak S."/>
            <person name="Ehrlich S.D."/>
        </authorList>
    </citation>
    <scope>NUCLEOTIDE SEQUENCE [LARGE SCALE GENOMIC DNA]</scope>
</reference>
<dbReference type="SUPFAM" id="SSF53448">
    <property type="entry name" value="Nucleotide-diphospho-sugar transferases"/>
    <property type="match status" value="1"/>
</dbReference>
<dbReference type="InterPro" id="IPR029044">
    <property type="entry name" value="Nucleotide-diphossugar_trans"/>
</dbReference>
<dbReference type="RefSeq" id="WP_022071922.1">
    <property type="nucleotide sequence ID" value="NZ_HF999328.1"/>
</dbReference>
<name>R5X787_9FIRM</name>
<protein>
    <submittedName>
        <fullName evidence="2">LPS biosynthesis glycosyltransferase</fullName>
    </submittedName>
</protein>
<dbReference type="GO" id="GO:0016740">
    <property type="term" value="F:transferase activity"/>
    <property type="evidence" value="ECO:0007669"/>
    <property type="project" value="UniProtKB-KW"/>
</dbReference>
<proteinExistence type="predicted"/>
<comment type="caution">
    <text evidence="2">The sequence shown here is derived from an EMBL/GenBank/DDBJ whole genome shotgun (WGS) entry which is preliminary data.</text>
</comment>
<gene>
    <name evidence="2" type="ORF">BN488_01699</name>
</gene>
<feature type="domain" description="Glycosyltransferase 2-like" evidence="1">
    <location>
        <begin position="4"/>
        <end position="103"/>
    </location>
</feature>
<dbReference type="EMBL" id="CBBD010000043">
    <property type="protein sequence ID" value="CDA10660.1"/>
    <property type="molecule type" value="Genomic_DNA"/>
</dbReference>
<keyword evidence="2" id="KW-0808">Transferase</keyword>
<dbReference type="CDD" id="cd00761">
    <property type="entry name" value="Glyco_tranf_GTA_type"/>
    <property type="match status" value="1"/>
</dbReference>
<evidence type="ECO:0000313" key="2">
    <source>
        <dbReference type="EMBL" id="CDA10660.1"/>
    </source>
</evidence>
<dbReference type="Proteomes" id="UP000017980">
    <property type="component" value="Unassembled WGS sequence"/>
</dbReference>
<evidence type="ECO:0000259" key="1">
    <source>
        <dbReference type="Pfam" id="PF00535"/>
    </source>
</evidence>
<dbReference type="PANTHER" id="PTHR22916">
    <property type="entry name" value="GLYCOSYLTRANSFERASE"/>
    <property type="match status" value="1"/>
</dbReference>
<dbReference type="InterPro" id="IPR001173">
    <property type="entry name" value="Glyco_trans_2-like"/>
</dbReference>
<organism evidence="2 3">
    <name type="scientific">Intestinibacter bartlettii CAG:1329</name>
    <dbReference type="NCBI Taxonomy" id="1263063"/>
    <lineage>
        <taxon>Bacteria</taxon>
        <taxon>Bacillati</taxon>
        <taxon>Bacillota</taxon>
        <taxon>Clostridia</taxon>
        <taxon>Peptostreptococcales</taxon>
        <taxon>Peptostreptococcaceae</taxon>
        <taxon>Intestinibacter</taxon>
    </lineage>
</organism>
<dbReference type="Gene3D" id="3.90.550.10">
    <property type="entry name" value="Spore Coat Polysaccharide Biosynthesis Protein SpsA, Chain A"/>
    <property type="match status" value="1"/>
</dbReference>
<sequence>MKITVFTPTYNRGYIIENLYRSLQRQLFTDFEWLVVDDGSSDNTEDLFEIWSKENNNFQIRYYKKGNGGKHRAINYALDKARGELFFTVDSDDYLTDDALYKVDKWEKSLDRSKKFAGIVANIGNDKDKTINNFFKEENLDLDLLQRYDYTENGKKVLDGERAYIFYTDIHRKYKYPEFEGEKFMTEAVVWNRMAHDGYLVRYYNDIIWIFEYLDDGLTKAGNKLFLDNPKGYSLWLKEKTKFQTDSKKELWKLYYILYCEFYKRYTIKEISEYIQISKFKVRVLSLLRKIKSKIG</sequence>